<protein>
    <submittedName>
        <fullName evidence="1">Uncharacterized protein</fullName>
    </submittedName>
</protein>
<keyword evidence="2" id="KW-1185">Reference proteome</keyword>
<organism evidence="1 2">
    <name type="scientific">Gossypium tomentosum</name>
    <name type="common">Hawaiian cotton</name>
    <name type="synonym">Gossypium sandvicense</name>
    <dbReference type="NCBI Taxonomy" id="34277"/>
    <lineage>
        <taxon>Eukaryota</taxon>
        <taxon>Viridiplantae</taxon>
        <taxon>Streptophyta</taxon>
        <taxon>Embryophyta</taxon>
        <taxon>Tracheophyta</taxon>
        <taxon>Spermatophyta</taxon>
        <taxon>Magnoliopsida</taxon>
        <taxon>eudicotyledons</taxon>
        <taxon>Gunneridae</taxon>
        <taxon>Pentapetalae</taxon>
        <taxon>rosids</taxon>
        <taxon>malvids</taxon>
        <taxon>Malvales</taxon>
        <taxon>Malvaceae</taxon>
        <taxon>Malvoideae</taxon>
        <taxon>Gossypium</taxon>
    </lineage>
</organism>
<gene>
    <name evidence="1" type="ORF">ES332_A09G090500v1</name>
</gene>
<evidence type="ECO:0000313" key="1">
    <source>
        <dbReference type="EMBL" id="TYI09684.1"/>
    </source>
</evidence>
<accession>A0A5D2P2Y6</accession>
<name>A0A5D2P2Y6_GOSTO</name>
<dbReference type="Proteomes" id="UP000322667">
    <property type="component" value="Chromosome A09"/>
</dbReference>
<dbReference type="EMBL" id="CM017618">
    <property type="protein sequence ID" value="TYI09684.1"/>
    <property type="molecule type" value="Genomic_DNA"/>
</dbReference>
<dbReference type="AlphaFoldDB" id="A0A5D2P2Y6"/>
<evidence type="ECO:0000313" key="2">
    <source>
        <dbReference type="Proteomes" id="UP000322667"/>
    </source>
</evidence>
<sequence length="105" mass="11821">MCLKVRLKSTKFGRSCLPPFSSHSTNPRSPLIKCQAAIVDDQHPQAMRDRFMALEFSLSLRFRRSEGEPIAYFQGTVKASWRAVLRTEVRIGLSGCCCGAKNKWG</sequence>
<reference evidence="1 2" key="1">
    <citation type="submission" date="2019-07" db="EMBL/GenBank/DDBJ databases">
        <title>WGS assembly of Gossypium tomentosum.</title>
        <authorList>
            <person name="Chen Z.J."/>
            <person name="Sreedasyam A."/>
            <person name="Ando A."/>
            <person name="Song Q."/>
            <person name="De L."/>
            <person name="Hulse-Kemp A."/>
            <person name="Ding M."/>
            <person name="Ye W."/>
            <person name="Kirkbride R."/>
            <person name="Jenkins J."/>
            <person name="Plott C."/>
            <person name="Lovell J."/>
            <person name="Lin Y.-M."/>
            <person name="Vaughn R."/>
            <person name="Liu B."/>
            <person name="Li W."/>
            <person name="Simpson S."/>
            <person name="Scheffler B."/>
            <person name="Saski C."/>
            <person name="Grover C."/>
            <person name="Hu G."/>
            <person name="Conover J."/>
            <person name="Carlson J."/>
            <person name="Shu S."/>
            <person name="Boston L."/>
            <person name="Williams M."/>
            <person name="Peterson D."/>
            <person name="Mcgee K."/>
            <person name="Jones D."/>
            <person name="Wendel J."/>
            <person name="Stelly D."/>
            <person name="Grimwood J."/>
            <person name="Schmutz J."/>
        </authorList>
    </citation>
    <scope>NUCLEOTIDE SEQUENCE [LARGE SCALE GENOMIC DNA]</scope>
    <source>
        <strain evidence="1">7179.01</strain>
    </source>
</reference>
<proteinExistence type="predicted"/>